<dbReference type="EMBL" id="JACSDY010000001">
    <property type="protein sequence ID" value="KAF7437702.1"/>
    <property type="molecule type" value="Genomic_DNA"/>
</dbReference>
<dbReference type="Proteomes" id="UP000600918">
    <property type="component" value="Unassembled WGS sequence"/>
</dbReference>
<evidence type="ECO:0000313" key="2">
    <source>
        <dbReference type="EMBL" id="KAF7437702.1"/>
    </source>
</evidence>
<accession>A0A834UG37</accession>
<reference evidence="2" key="1">
    <citation type="journal article" date="2020" name="G3 (Bethesda)">
        <title>High-Quality Assemblies for Three Invasive Social Wasps from the &lt;i&gt;Vespula&lt;/i&gt; Genus.</title>
        <authorList>
            <person name="Harrop T.W.R."/>
            <person name="Guhlin J."/>
            <person name="McLaughlin G.M."/>
            <person name="Permina E."/>
            <person name="Stockwell P."/>
            <person name="Gilligan J."/>
            <person name="Le Lec M.F."/>
            <person name="Gruber M.A.M."/>
            <person name="Quinn O."/>
            <person name="Lovegrove M."/>
            <person name="Duncan E.J."/>
            <person name="Remnant E.J."/>
            <person name="Van Eeckhoven J."/>
            <person name="Graham B."/>
            <person name="Knapp R.A."/>
            <person name="Langford K.W."/>
            <person name="Kronenberg Z."/>
            <person name="Press M.O."/>
            <person name="Eacker S.M."/>
            <person name="Wilson-Rankin E.E."/>
            <person name="Purcell J."/>
            <person name="Lester P.J."/>
            <person name="Dearden P.K."/>
        </authorList>
    </citation>
    <scope>NUCLEOTIDE SEQUENCE</scope>
    <source>
        <strain evidence="2">Volc-1</strain>
    </source>
</reference>
<feature type="compositionally biased region" description="Basic and acidic residues" evidence="1">
    <location>
        <begin position="95"/>
        <end position="109"/>
    </location>
</feature>
<feature type="region of interest" description="Disordered" evidence="1">
    <location>
        <begin position="66"/>
        <end position="164"/>
    </location>
</feature>
<name>A0A834UG37_VESPE</name>
<comment type="caution">
    <text evidence="2">The sequence shown here is derived from an EMBL/GenBank/DDBJ whole genome shotgun (WGS) entry which is preliminary data.</text>
</comment>
<keyword evidence="3" id="KW-1185">Reference proteome</keyword>
<feature type="compositionally biased region" description="Acidic residues" evidence="1">
    <location>
        <begin position="12"/>
        <end position="27"/>
    </location>
</feature>
<feature type="compositionally biased region" description="Pro residues" evidence="1">
    <location>
        <begin position="222"/>
        <end position="250"/>
    </location>
</feature>
<proteinExistence type="predicted"/>
<gene>
    <name evidence="2" type="ORF">H0235_000093</name>
</gene>
<feature type="compositionally biased region" description="Basic and acidic residues" evidence="1">
    <location>
        <begin position="191"/>
        <end position="210"/>
    </location>
</feature>
<dbReference type="AlphaFoldDB" id="A0A834UG37"/>
<feature type="region of interest" description="Disordered" evidence="1">
    <location>
        <begin position="1"/>
        <end position="42"/>
    </location>
</feature>
<organism evidence="2 3">
    <name type="scientific">Vespula pensylvanica</name>
    <name type="common">Western yellow jacket</name>
    <name type="synonym">Wasp</name>
    <dbReference type="NCBI Taxonomy" id="30213"/>
    <lineage>
        <taxon>Eukaryota</taxon>
        <taxon>Metazoa</taxon>
        <taxon>Ecdysozoa</taxon>
        <taxon>Arthropoda</taxon>
        <taxon>Hexapoda</taxon>
        <taxon>Insecta</taxon>
        <taxon>Pterygota</taxon>
        <taxon>Neoptera</taxon>
        <taxon>Endopterygota</taxon>
        <taxon>Hymenoptera</taxon>
        <taxon>Apocrita</taxon>
        <taxon>Aculeata</taxon>
        <taxon>Vespoidea</taxon>
        <taxon>Vespidae</taxon>
        <taxon>Vespinae</taxon>
        <taxon>Vespula</taxon>
    </lineage>
</organism>
<sequence>MLVAKSPGGEWREEEEDEEEEEEEAEGEQDKGSKVYTDTAPKYFETDRPFHLITLGNPAAFVFLPKKETSVRPNGRTNPRLEANFRRRATLEGSSHARERGSKGDKDVQARCCKRGASRKSIGGERKEKEGEMEREREREREREGEREGERKEFGGRISGRSGVVNGLLDQRDALVVVGESHKVAILPIQDGREGEKESSMERARTESIRRVAFRGADTVDTPPPPSPPPPPPPPPSPPPPLHPPPPLPPSPLPLLFLLLDLVSSHRWKCRILVSPIDGSPVVW</sequence>
<evidence type="ECO:0000313" key="3">
    <source>
        <dbReference type="Proteomes" id="UP000600918"/>
    </source>
</evidence>
<feature type="region of interest" description="Disordered" evidence="1">
    <location>
        <begin position="190"/>
        <end position="250"/>
    </location>
</feature>
<evidence type="ECO:0000256" key="1">
    <source>
        <dbReference type="SAM" id="MobiDB-lite"/>
    </source>
</evidence>
<feature type="compositionally biased region" description="Basic and acidic residues" evidence="1">
    <location>
        <begin position="122"/>
        <end position="155"/>
    </location>
</feature>
<protein>
    <submittedName>
        <fullName evidence="2">Uncharacterized protein</fullName>
    </submittedName>
</protein>